<keyword evidence="3" id="KW-0695">RNA-directed DNA polymerase</keyword>
<feature type="compositionally biased region" description="Polar residues" evidence="1">
    <location>
        <begin position="258"/>
        <end position="270"/>
    </location>
</feature>
<dbReference type="SUPFAM" id="SSF56219">
    <property type="entry name" value="DNase I-like"/>
    <property type="match status" value="2"/>
</dbReference>
<dbReference type="AlphaFoldDB" id="A0A4Y2Q8M7"/>
<dbReference type="InterPro" id="IPR001878">
    <property type="entry name" value="Znf_CCHC"/>
</dbReference>
<feature type="region of interest" description="Disordered" evidence="1">
    <location>
        <begin position="335"/>
        <end position="418"/>
    </location>
</feature>
<dbReference type="PANTHER" id="PTHR36688:SF2">
    <property type="entry name" value="ENDONUCLEASE_EXONUCLEASE_PHOSPHATASE DOMAIN-CONTAINING PROTEIN"/>
    <property type="match status" value="1"/>
</dbReference>
<dbReference type="Pfam" id="PF03372">
    <property type="entry name" value="Exo_endo_phos"/>
    <property type="match status" value="1"/>
</dbReference>
<dbReference type="Pfam" id="PF14529">
    <property type="entry name" value="Exo_endo_phos_2"/>
    <property type="match status" value="1"/>
</dbReference>
<dbReference type="SUPFAM" id="SSF57756">
    <property type="entry name" value="Retrovirus zinc finger-like domains"/>
    <property type="match status" value="1"/>
</dbReference>
<dbReference type="InterPro" id="IPR052560">
    <property type="entry name" value="RdDP_mobile_element"/>
</dbReference>
<name>A0A4Y2Q8M7_ARAVE</name>
<dbReference type="Gene3D" id="3.60.10.10">
    <property type="entry name" value="Endonuclease/exonuclease/phosphatase"/>
    <property type="match status" value="2"/>
</dbReference>
<protein>
    <submittedName>
        <fullName evidence="3">RNA-directed DNA polymerase from mobile element jockey</fullName>
    </submittedName>
</protein>
<proteinExistence type="predicted"/>
<keyword evidence="3" id="KW-0808">Transferase</keyword>
<reference evidence="3 4" key="1">
    <citation type="journal article" date="2019" name="Sci. Rep.">
        <title>Orb-weaving spider Araneus ventricosus genome elucidates the spidroin gene catalogue.</title>
        <authorList>
            <person name="Kono N."/>
            <person name="Nakamura H."/>
            <person name="Ohtoshi R."/>
            <person name="Moran D.A.P."/>
            <person name="Shinohara A."/>
            <person name="Yoshida Y."/>
            <person name="Fujiwara M."/>
            <person name="Mori M."/>
            <person name="Tomita M."/>
            <person name="Arakawa K."/>
        </authorList>
    </citation>
    <scope>NUCLEOTIDE SEQUENCE [LARGE SCALE GENOMIC DNA]</scope>
</reference>
<dbReference type="OrthoDB" id="6429725at2759"/>
<evidence type="ECO:0000313" key="3">
    <source>
        <dbReference type="EMBL" id="GBN58646.1"/>
    </source>
</evidence>
<dbReference type="InterPro" id="IPR005135">
    <property type="entry name" value="Endo/exonuclease/phosphatase"/>
</dbReference>
<organism evidence="3 4">
    <name type="scientific">Araneus ventricosus</name>
    <name type="common">Orbweaver spider</name>
    <name type="synonym">Epeira ventricosa</name>
    <dbReference type="NCBI Taxonomy" id="182803"/>
    <lineage>
        <taxon>Eukaryota</taxon>
        <taxon>Metazoa</taxon>
        <taxon>Ecdysozoa</taxon>
        <taxon>Arthropoda</taxon>
        <taxon>Chelicerata</taxon>
        <taxon>Arachnida</taxon>
        <taxon>Araneae</taxon>
        <taxon>Araneomorphae</taxon>
        <taxon>Entelegynae</taxon>
        <taxon>Araneoidea</taxon>
        <taxon>Araneidae</taxon>
        <taxon>Araneus</taxon>
    </lineage>
</organism>
<dbReference type="InterPro" id="IPR036875">
    <property type="entry name" value="Znf_CCHC_sf"/>
</dbReference>
<dbReference type="InterPro" id="IPR000477">
    <property type="entry name" value="RT_dom"/>
</dbReference>
<evidence type="ECO:0000256" key="1">
    <source>
        <dbReference type="SAM" id="MobiDB-lite"/>
    </source>
</evidence>
<dbReference type="GO" id="GO:0003964">
    <property type="term" value="F:RNA-directed DNA polymerase activity"/>
    <property type="evidence" value="ECO:0007669"/>
    <property type="project" value="UniProtKB-KW"/>
</dbReference>
<dbReference type="EMBL" id="BGPR01012976">
    <property type="protein sequence ID" value="GBN58646.1"/>
    <property type="molecule type" value="Genomic_DNA"/>
</dbReference>
<evidence type="ECO:0000313" key="4">
    <source>
        <dbReference type="Proteomes" id="UP000499080"/>
    </source>
</evidence>
<dbReference type="GO" id="GO:0003676">
    <property type="term" value="F:nucleic acid binding"/>
    <property type="evidence" value="ECO:0007669"/>
    <property type="project" value="InterPro"/>
</dbReference>
<dbReference type="Pfam" id="PF00078">
    <property type="entry name" value="RVT_1"/>
    <property type="match status" value="1"/>
</dbReference>
<feature type="domain" description="Reverse transcriptase" evidence="2">
    <location>
        <begin position="918"/>
        <end position="1143"/>
    </location>
</feature>
<feature type="compositionally biased region" description="Low complexity" evidence="1">
    <location>
        <begin position="361"/>
        <end position="379"/>
    </location>
</feature>
<feature type="region of interest" description="Disordered" evidence="1">
    <location>
        <begin position="258"/>
        <end position="317"/>
    </location>
</feature>
<dbReference type="Proteomes" id="UP000499080">
    <property type="component" value="Unassembled WGS sequence"/>
</dbReference>
<dbReference type="PROSITE" id="PS50878">
    <property type="entry name" value="RT_POL"/>
    <property type="match status" value="1"/>
</dbReference>
<dbReference type="SMART" id="SM00343">
    <property type="entry name" value="ZnF_C2HC"/>
    <property type="match status" value="2"/>
</dbReference>
<dbReference type="GO" id="GO:0008270">
    <property type="term" value="F:zinc ion binding"/>
    <property type="evidence" value="ECO:0007669"/>
    <property type="project" value="InterPro"/>
</dbReference>
<dbReference type="PANTHER" id="PTHR36688">
    <property type="entry name" value="ENDO/EXONUCLEASE/PHOSPHATASE DOMAIN-CONTAINING PROTEIN"/>
    <property type="match status" value="1"/>
</dbReference>
<feature type="compositionally biased region" description="Low complexity" evidence="1">
    <location>
        <begin position="271"/>
        <end position="282"/>
    </location>
</feature>
<gene>
    <name evidence="3" type="primary">pol_4086</name>
    <name evidence="3" type="ORF">AVEN_243504_1</name>
</gene>
<accession>A0A4Y2Q8M7</accession>
<dbReference type="InterPro" id="IPR036691">
    <property type="entry name" value="Endo/exonu/phosph_ase_sf"/>
</dbReference>
<keyword evidence="3" id="KW-0548">Nucleotidyltransferase</keyword>
<evidence type="ECO:0000259" key="2">
    <source>
        <dbReference type="PROSITE" id="PS50878"/>
    </source>
</evidence>
<feature type="compositionally biased region" description="Polar residues" evidence="1">
    <location>
        <begin position="343"/>
        <end position="360"/>
    </location>
</feature>
<keyword evidence="4" id="KW-1185">Reference proteome</keyword>
<dbReference type="CDD" id="cd01650">
    <property type="entry name" value="RT_nLTR_like"/>
    <property type="match status" value="1"/>
</dbReference>
<comment type="caution">
    <text evidence="3">The sequence shown here is derived from an EMBL/GenBank/DDBJ whole genome shotgun (WGS) entry which is preliminary data.</text>
</comment>
<sequence length="1143" mass="128067">MATLISWNCRGFQNKSAELRDLINKHKPACIALQETFLKTDKHSIRQYKIYSKHHIADRASGGVAILAATDIPTIPVTLNTNLQAVAIRIQTHSLITVCSLYLPPSERVSQTDLNNLIHQLRTPFTPQGHIFFRCFKCQRFGHSKTSCRGTLTCARCAVAGHESTGCTAAEKCVNCQGTHTSFSRACPKWELEKEIVTLKFKNNISFPEARRLVKARTPIEGQSYASVVDKNHPAYQTTHCPHCHHVVTMSNFPSVTNSSEPIASLSTAPNRNTSRQSSSRTPEVSPASQDPSGFQIVKSKKKPKLSSKIQSVKNNQLKPDTASKFLKNSLSASVAAQDKSSKNTNDINETSNANAVNLPSDSSRGNSSDSESDLSVTSAPEVSNPQKNRARSKSEKLHKLKQAKRGLSQKDLSAKLKKSAHKNSVALGLADRGIVHKDLPSIFGGVPQVPDLQLHPSEEDEDLQMNCEVSATPTCETFLTSNIPLKIRGYNSVRKDAATGASHSGGVCILTSNLYPSSPLTLHTSLQAVAVQVHARTLVTVCSVYLPPHDVIDHHVLDNLIDQLPAPFLLLGDFNGHSTLWGSDVTNSRGRQIEQLISNNCLCLLNNDEKTYFHEPTRTFHSLDLAICSPTLLPLLHFTVGSDLCNSDHFPIIVSYADSGGAIQYPPRYLFQRADWGNFMQLADITESMVSTADITEAVQNVIDCLINAANNTIPKSSPRLRKFRRPWWNEACRDSRREEKKLWNIFRRYPTTENHVAFKRAKALARRIRRRSQRESWINFISSITSSTSSKQLWKKVKAANGIYCESSFPVLKAGNMTHSAPIDIANTLGHAFAQVSATDSYSPEFVAIKDRAERTPLRFTARSTLPYNSEFRMFELETALSRAHDTSPGPDGITYNMLRHLNTTSLSHLLFLFNRIWTEQKYPSQWHEATVIPILKPGKDPSNPLHYRPIALTSCLCKTFERMVNARLVFELEKQGCISPLQSGFRRGRSTFDNLVLLETQIRNAFVRRNHLVSIFFDIEKAYDRTWRYGILLTLFNFGFRGNLPIFLRNFLSHRTFRVRMGNFYSNHFIQTEGVPQGSVLSVTLFIIHLSQILNFLPSYVHGSLYVDDLQISCQGSNMNMIERQLQHAVNKLVAWCSLR</sequence>